<keyword evidence="5" id="KW-0536">Nodulation</keyword>
<evidence type="ECO:0000256" key="7">
    <source>
        <dbReference type="ARBA" id="ARBA00022617"/>
    </source>
</evidence>
<comment type="function">
    <text evidence="13">Leghemoglobin that reversibly binds oxygen O(2) through a pentacoordinated heme iron. In root nodules, facilitates the diffusion of oxygen to the bacteroids while preventing the bacterial nitrogenase from being inactivated by buffering dioxygen, nitric oxide and carbon monoxide, and promoting the formation of reactive oxygen species (ROS, e.g. H(2)O(2)). This role is essential for symbiotic nitrogen fixation (SNF).</text>
</comment>
<dbReference type="AlphaFoldDB" id="A0A9D4WF30"/>
<keyword evidence="8" id="KW-0561">Oxygen transport</keyword>
<keyword evidence="9" id="KW-0479">Metal-binding</keyword>
<dbReference type="InterPro" id="IPR001032">
    <property type="entry name" value="Leghaemoglobin-like"/>
</dbReference>
<evidence type="ECO:0000313" key="15">
    <source>
        <dbReference type="EMBL" id="KAI5399466.1"/>
    </source>
</evidence>
<evidence type="ECO:0000256" key="11">
    <source>
        <dbReference type="ARBA" id="ARBA00023074"/>
    </source>
</evidence>
<dbReference type="SUPFAM" id="SSF46458">
    <property type="entry name" value="Globin-like"/>
    <property type="match status" value="1"/>
</dbReference>
<sequence length="145" mass="16392">MGFTERQEASSWEIFNLDLPLYSVLFYTFILEKEPAAKNMFSFLKDANEVPRGNSNLNAHAEKVFGMVCDAAVQLHTTGEVVLKDITLGVVHSQKRVTDPHFVVVKEALLKTINEVVGDNWSEELSNAWEFAYDELADAIKKTMH</sequence>
<dbReference type="GO" id="GO:0009737">
    <property type="term" value="P:response to abscisic acid"/>
    <property type="evidence" value="ECO:0007669"/>
    <property type="project" value="UniProtKB-ARBA"/>
</dbReference>
<dbReference type="Pfam" id="PF00042">
    <property type="entry name" value="Globin"/>
    <property type="match status" value="1"/>
</dbReference>
<keyword evidence="16" id="KW-1185">Reference proteome</keyword>
<evidence type="ECO:0000259" key="14">
    <source>
        <dbReference type="PROSITE" id="PS01033"/>
    </source>
</evidence>
<evidence type="ECO:0000256" key="6">
    <source>
        <dbReference type="ARBA" id="ARBA00022553"/>
    </source>
</evidence>
<feature type="domain" description="Globin" evidence="14">
    <location>
        <begin position="2"/>
        <end position="145"/>
    </location>
</feature>
<dbReference type="InterPro" id="IPR012292">
    <property type="entry name" value="Globin/Proto"/>
</dbReference>
<evidence type="ECO:0000256" key="12">
    <source>
        <dbReference type="ARBA" id="ARBA00023231"/>
    </source>
</evidence>
<dbReference type="GO" id="GO:0005829">
    <property type="term" value="C:cytosol"/>
    <property type="evidence" value="ECO:0007669"/>
    <property type="project" value="UniProtKB-SubCell"/>
</dbReference>
<keyword evidence="12" id="KW-0535">Nitrogen fixation</keyword>
<evidence type="ECO:0000313" key="16">
    <source>
        <dbReference type="Proteomes" id="UP001058974"/>
    </source>
</evidence>
<name>A0A9D4WF30_PEA</name>
<protein>
    <submittedName>
        <fullName evidence="15">Leghemoglobin 29</fullName>
    </submittedName>
</protein>
<dbReference type="GO" id="GO:0020037">
    <property type="term" value="F:heme binding"/>
    <property type="evidence" value="ECO:0007669"/>
    <property type="project" value="InterPro"/>
</dbReference>
<dbReference type="PROSITE" id="PS01033">
    <property type="entry name" value="GLOBIN"/>
    <property type="match status" value="1"/>
</dbReference>
<dbReference type="Proteomes" id="UP001058974">
    <property type="component" value="Chromosome 6"/>
</dbReference>
<evidence type="ECO:0000256" key="13">
    <source>
        <dbReference type="ARBA" id="ARBA00045825"/>
    </source>
</evidence>
<dbReference type="GO" id="GO:0046872">
    <property type="term" value="F:metal ion binding"/>
    <property type="evidence" value="ECO:0007669"/>
    <property type="project" value="UniProtKB-KW"/>
</dbReference>
<keyword evidence="6" id="KW-0597">Phosphoprotein</keyword>
<evidence type="ECO:0000256" key="2">
    <source>
        <dbReference type="ARBA" id="ARBA00007609"/>
    </source>
</evidence>
<comment type="caution">
    <text evidence="15">The sequence shown here is derived from an EMBL/GenBank/DDBJ whole genome shotgun (WGS) entry which is preliminary data.</text>
</comment>
<gene>
    <name evidence="15" type="ORF">KIW84_064713</name>
</gene>
<evidence type="ECO:0000256" key="5">
    <source>
        <dbReference type="ARBA" id="ARBA00022458"/>
    </source>
</evidence>
<evidence type="ECO:0000256" key="4">
    <source>
        <dbReference type="ARBA" id="ARBA00022448"/>
    </source>
</evidence>
<evidence type="ECO:0000256" key="1">
    <source>
        <dbReference type="ARBA" id="ARBA00004514"/>
    </source>
</evidence>
<keyword evidence="11" id="KW-0944">Nitration</keyword>
<proteinExistence type="inferred from homology"/>
<dbReference type="InterPro" id="IPR009050">
    <property type="entry name" value="Globin-like_sf"/>
</dbReference>
<dbReference type="Gramene" id="Psat06G0471300-T1">
    <property type="protein sequence ID" value="KAI5399466.1"/>
    <property type="gene ID" value="KIW84_064713"/>
</dbReference>
<accession>A0A9D4WF30</accession>
<dbReference type="PANTHER" id="PTHR22924">
    <property type="entry name" value="LEGHEMOGLOBIN-RELATED"/>
    <property type="match status" value="1"/>
</dbReference>
<comment type="subunit">
    <text evidence="3">Monomer.</text>
</comment>
<keyword evidence="4" id="KW-0813">Transport</keyword>
<dbReference type="InterPro" id="IPR000971">
    <property type="entry name" value="Globin"/>
</dbReference>
<dbReference type="EMBL" id="JAMSHJ010000006">
    <property type="protein sequence ID" value="KAI5399466.1"/>
    <property type="molecule type" value="Genomic_DNA"/>
</dbReference>
<reference evidence="15 16" key="1">
    <citation type="journal article" date="2022" name="Nat. Genet.">
        <title>Improved pea reference genome and pan-genome highlight genomic features and evolutionary characteristics.</title>
        <authorList>
            <person name="Yang T."/>
            <person name="Liu R."/>
            <person name="Luo Y."/>
            <person name="Hu S."/>
            <person name="Wang D."/>
            <person name="Wang C."/>
            <person name="Pandey M.K."/>
            <person name="Ge S."/>
            <person name="Xu Q."/>
            <person name="Li N."/>
            <person name="Li G."/>
            <person name="Huang Y."/>
            <person name="Saxena R.K."/>
            <person name="Ji Y."/>
            <person name="Li M."/>
            <person name="Yan X."/>
            <person name="He Y."/>
            <person name="Liu Y."/>
            <person name="Wang X."/>
            <person name="Xiang C."/>
            <person name="Varshney R.K."/>
            <person name="Ding H."/>
            <person name="Gao S."/>
            <person name="Zong X."/>
        </authorList>
    </citation>
    <scope>NUCLEOTIDE SEQUENCE [LARGE SCALE GENOMIC DNA]</scope>
    <source>
        <strain evidence="15 16">cv. Zhongwan 6</strain>
    </source>
</reference>
<evidence type="ECO:0000256" key="9">
    <source>
        <dbReference type="ARBA" id="ARBA00022723"/>
    </source>
</evidence>
<dbReference type="PANTHER" id="PTHR22924:SF92">
    <property type="entry name" value="NON-SYMBIOTIC HEMOGLOBIN 2"/>
    <property type="match status" value="1"/>
</dbReference>
<dbReference type="GO" id="GO:0019825">
    <property type="term" value="F:oxygen binding"/>
    <property type="evidence" value="ECO:0007669"/>
    <property type="project" value="InterPro"/>
</dbReference>
<dbReference type="GO" id="GO:0009877">
    <property type="term" value="P:nodulation"/>
    <property type="evidence" value="ECO:0007669"/>
    <property type="project" value="UniProtKB-KW"/>
</dbReference>
<comment type="similarity">
    <text evidence="2">Belongs to the plant globin family.</text>
</comment>
<comment type="subcellular location">
    <subcellularLocation>
        <location evidence="1">Cytoplasm</location>
        <location evidence="1">Cytosol</location>
    </subcellularLocation>
</comment>
<organism evidence="15 16">
    <name type="scientific">Pisum sativum</name>
    <name type="common">Garden pea</name>
    <name type="synonym">Lathyrus oleraceus</name>
    <dbReference type="NCBI Taxonomy" id="3888"/>
    <lineage>
        <taxon>Eukaryota</taxon>
        <taxon>Viridiplantae</taxon>
        <taxon>Streptophyta</taxon>
        <taxon>Embryophyta</taxon>
        <taxon>Tracheophyta</taxon>
        <taxon>Spermatophyta</taxon>
        <taxon>Magnoliopsida</taxon>
        <taxon>eudicotyledons</taxon>
        <taxon>Gunneridae</taxon>
        <taxon>Pentapetalae</taxon>
        <taxon>rosids</taxon>
        <taxon>fabids</taxon>
        <taxon>Fabales</taxon>
        <taxon>Fabaceae</taxon>
        <taxon>Papilionoideae</taxon>
        <taxon>50 kb inversion clade</taxon>
        <taxon>NPAAA clade</taxon>
        <taxon>Hologalegina</taxon>
        <taxon>IRL clade</taxon>
        <taxon>Fabeae</taxon>
        <taxon>Lathyrus</taxon>
    </lineage>
</organism>
<evidence type="ECO:0000256" key="3">
    <source>
        <dbReference type="ARBA" id="ARBA00011245"/>
    </source>
</evidence>
<evidence type="ECO:0000256" key="8">
    <source>
        <dbReference type="ARBA" id="ARBA00022621"/>
    </source>
</evidence>
<keyword evidence="10" id="KW-0408">Iron</keyword>
<evidence type="ECO:0000256" key="10">
    <source>
        <dbReference type="ARBA" id="ARBA00023004"/>
    </source>
</evidence>
<dbReference type="OrthoDB" id="2012505at2759"/>
<dbReference type="GO" id="GO:0005344">
    <property type="term" value="F:oxygen carrier activity"/>
    <property type="evidence" value="ECO:0007669"/>
    <property type="project" value="UniProtKB-KW"/>
</dbReference>
<dbReference type="Gene3D" id="1.10.490.10">
    <property type="entry name" value="Globins"/>
    <property type="match status" value="1"/>
</dbReference>
<keyword evidence="7" id="KW-0349">Heme</keyword>
<dbReference type="PRINTS" id="PR00188">
    <property type="entry name" value="PLANTGLOBIN"/>
</dbReference>